<feature type="region of interest" description="Disordered" evidence="1">
    <location>
        <begin position="36"/>
        <end position="112"/>
    </location>
</feature>
<accession>A0A126ZYZ9</accession>
<sequence>MGDKAGKRLGRLILAAAAAAIIGLAATMAALSSRPQLADRTSQPTPTLSAAVSPAATSSSPAPTLDTGVLQTHSRAAAGASPATPDLPIGTAAPVTMPPAPVPAPHQPRPLPGPAWTRPACPTGKITARVDRVDATVDPLWDPSYTVVVHGSVTNGTTAPVRVHTVSLPDVRALDKEGRDRYEDTLGDCTQSAVPGKPRADELVIALGASLNCSERHLAPDELEVIQYWYTDTACPSVALAYFADSDLSTYCEVGRDDNGGGRSSQNPYR</sequence>
<dbReference type="EMBL" id="CP014518">
    <property type="protein sequence ID" value="AMM31625.1"/>
    <property type="molecule type" value="Genomic_DNA"/>
</dbReference>
<dbReference type="RefSeq" id="WP_066495870.1">
    <property type="nucleotide sequence ID" value="NZ_BJMO01000018.1"/>
</dbReference>
<protein>
    <submittedName>
        <fullName evidence="2">Uncharacterized protein</fullName>
    </submittedName>
</protein>
<feature type="compositionally biased region" description="Low complexity" evidence="1">
    <location>
        <begin position="44"/>
        <end position="67"/>
    </location>
</feature>
<dbReference type="Proteomes" id="UP000070134">
    <property type="component" value="Chromosome"/>
</dbReference>
<reference evidence="2 3" key="1">
    <citation type="submission" date="2016-02" db="EMBL/GenBank/DDBJ databases">
        <title>Complete genome of Sinomonas atrocyanea KCTC 3377.</title>
        <authorList>
            <person name="Kim K.M."/>
        </authorList>
    </citation>
    <scope>NUCLEOTIDE SEQUENCE [LARGE SCALE GENOMIC DNA]</scope>
    <source>
        <strain evidence="2 3">KCTC 3377</strain>
    </source>
</reference>
<organism evidence="2 3">
    <name type="scientific">Sinomonas atrocyanea</name>
    <dbReference type="NCBI Taxonomy" id="37927"/>
    <lineage>
        <taxon>Bacteria</taxon>
        <taxon>Bacillati</taxon>
        <taxon>Actinomycetota</taxon>
        <taxon>Actinomycetes</taxon>
        <taxon>Micrococcales</taxon>
        <taxon>Micrococcaceae</taxon>
        <taxon>Sinomonas</taxon>
    </lineage>
</organism>
<dbReference type="AlphaFoldDB" id="A0A126ZYZ9"/>
<feature type="compositionally biased region" description="Pro residues" evidence="1">
    <location>
        <begin position="96"/>
        <end position="112"/>
    </location>
</feature>
<proteinExistence type="predicted"/>
<keyword evidence="3" id="KW-1185">Reference proteome</keyword>
<evidence type="ECO:0000313" key="3">
    <source>
        <dbReference type="Proteomes" id="UP000070134"/>
    </source>
</evidence>
<gene>
    <name evidence="2" type="ORF">SA2016_0939</name>
</gene>
<dbReference type="KEGG" id="satk:SA2016_0939"/>
<evidence type="ECO:0000256" key="1">
    <source>
        <dbReference type="SAM" id="MobiDB-lite"/>
    </source>
</evidence>
<evidence type="ECO:0000313" key="2">
    <source>
        <dbReference type="EMBL" id="AMM31625.1"/>
    </source>
</evidence>
<name>A0A126ZYZ9_9MICC</name>